<keyword evidence="2" id="KW-0479">Metal-binding</keyword>
<name>A0A8H7TG95_9HELO</name>
<dbReference type="Proteomes" id="UP000664132">
    <property type="component" value="Unassembled WGS sequence"/>
</dbReference>
<evidence type="ECO:0000313" key="9">
    <source>
        <dbReference type="EMBL" id="KAG4418906.1"/>
    </source>
</evidence>
<keyword evidence="10" id="KW-1185">Reference proteome</keyword>
<evidence type="ECO:0000256" key="5">
    <source>
        <dbReference type="ARBA" id="ARBA00023015"/>
    </source>
</evidence>
<keyword evidence="4" id="KW-0862">Zinc</keyword>
<keyword evidence="7" id="KW-0539">Nucleus</keyword>
<dbReference type="SMART" id="SM00355">
    <property type="entry name" value="ZnF_C2H2"/>
    <property type="match status" value="6"/>
</dbReference>
<organism evidence="9 10">
    <name type="scientific">Cadophora malorum</name>
    <dbReference type="NCBI Taxonomy" id="108018"/>
    <lineage>
        <taxon>Eukaryota</taxon>
        <taxon>Fungi</taxon>
        <taxon>Dikarya</taxon>
        <taxon>Ascomycota</taxon>
        <taxon>Pezizomycotina</taxon>
        <taxon>Leotiomycetes</taxon>
        <taxon>Helotiales</taxon>
        <taxon>Ploettnerulaceae</taxon>
        <taxon>Cadophora</taxon>
    </lineage>
</organism>
<evidence type="ECO:0000259" key="8">
    <source>
        <dbReference type="SMART" id="SM00355"/>
    </source>
</evidence>
<keyword evidence="3" id="KW-0863">Zinc-finger</keyword>
<dbReference type="InterPro" id="IPR013087">
    <property type="entry name" value="Znf_C2H2_type"/>
</dbReference>
<comment type="caution">
    <text evidence="9">The sequence shown here is derived from an EMBL/GenBank/DDBJ whole genome shotgun (WGS) entry which is preliminary data.</text>
</comment>
<dbReference type="PANTHER" id="PTHR46179">
    <property type="entry name" value="ZINC FINGER PROTEIN"/>
    <property type="match status" value="1"/>
</dbReference>
<evidence type="ECO:0000256" key="1">
    <source>
        <dbReference type="ARBA" id="ARBA00004123"/>
    </source>
</evidence>
<reference evidence="9" key="1">
    <citation type="submission" date="2021-02" db="EMBL/GenBank/DDBJ databases">
        <title>Genome sequence Cadophora malorum strain M34.</title>
        <authorList>
            <person name="Stefanovic E."/>
            <person name="Vu D."/>
            <person name="Scully C."/>
            <person name="Dijksterhuis J."/>
            <person name="Roader J."/>
            <person name="Houbraken J."/>
        </authorList>
    </citation>
    <scope>NUCLEOTIDE SEQUENCE</scope>
    <source>
        <strain evidence="9">M34</strain>
    </source>
</reference>
<evidence type="ECO:0000313" key="10">
    <source>
        <dbReference type="Proteomes" id="UP000664132"/>
    </source>
</evidence>
<feature type="domain" description="C2H2-type" evidence="8">
    <location>
        <begin position="129"/>
        <end position="156"/>
    </location>
</feature>
<proteinExistence type="predicted"/>
<accession>A0A8H7TG95</accession>
<dbReference type="GO" id="GO:0008270">
    <property type="term" value="F:zinc ion binding"/>
    <property type="evidence" value="ECO:0007669"/>
    <property type="project" value="UniProtKB-KW"/>
</dbReference>
<feature type="domain" description="C2H2-type" evidence="8">
    <location>
        <begin position="328"/>
        <end position="356"/>
    </location>
</feature>
<keyword evidence="6" id="KW-0804">Transcription</keyword>
<dbReference type="GO" id="GO:0005634">
    <property type="term" value="C:nucleus"/>
    <property type="evidence" value="ECO:0007669"/>
    <property type="project" value="UniProtKB-SubCell"/>
</dbReference>
<feature type="domain" description="C2H2-type" evidence="8">
    <location>
        <begin position="262"/>
        <end position="291"/>
    </location>
</feature>
<keyword evidence="5" id="KW-0805">Transcription regulation</keyword>
<feature type="domain" description="C2H2-type" evidence="8">
    <location>
        <begin position="165"/>
        <end position="193"/>
    </location>
</feature>
<dbReference type="GO" id="GO:0006357">
    <property type="term" value="P:regulation of transcription by RNA polymerase II"/>
    <property type="evidence" value="ECO:0007669"/>
    <property type="project" value="TreeGrafter"/>
</dbReference>
<dbReference type="OrthoDB" id="2687452at2759"/>
<evidence type="ECO:0000256" key="4">
    <source>
        <dbReference type="ARBA" id="ARBA00022833"/>
    </source>
</evidence>
<feature type="domain" description="C2H2-type" evidence="8">
    <location>
        <begin position="231"/>
        <end position="259"/>
    </location>
</feature>
<evidence type="ECO:0000256" key="6">
    <source>
        <dbReference type="ARBA" id="ARBA00023163"/>
    </source>
</evidence>
<evidence type="ECO:0000256" key="2">
    <source>
        <dbReference type="ARBA" id="ARBA00022723"/>
    </source>
</evidence>
<evidence type="ECO:0000256" key="7">
    <source>
        <dbReference type="ARBA" id="ARBA00023242"/>
    </source>
</evidence>
<feature type="domain" description="C2H2-type" evidence="8">
    <location>
        <begin position="197"/>
        <end position="224"/>
    </location>
</feature>
<sequence length="422" mass="46686">MDFSQLDWLENWPPLDQPNIADCPFVYRNEVIPVALQFAVGDLSVRSDEVAQLCIFNQSSDLVSMQVLPPISTEGFEAFRSLPPYTQPVSSSMTTPLGSLHDGPPTSNKFPQALSETVRRNLHSVGQSSRCVWPECSSSDSFMGLEAIEDHIVKAHVSAVQVAWPGCKWPDCESRKGAFSTASRLWDHIQNIHIEPLICPERDCSHKKAFGKQGDLDRHYKSKHFNGSLPFKCTRPLCPKAINGFARRDKLKEHVRNWHGAFECLIPGCHRGSGNGFRTQDQLDSHGQTGHRGLERGCPLSHCQTSNTFEASLDVLLADHIAAIHGYYNCELGTCGKNPASSFIPYTLKKHLIADHNVLPFEAVGLVDSLINAGECGLKDAQLARLGWTLSTRDVSEFGTSKTFVECKSWSLIGYSTSDSSE</sequence>
<protein>
    <recommendedName>
        <fullName evidence="8">C2H2-type domain-containing protein</fullName>
    </recommendedName>
</protein>
<dbReference type="InterPro" id="IPR051061">
    <property type="entry name" value="Zinc_finger_trans_reg"/>
</dbReference>
<dbReference type="PANTHER" id="PTHR46179:SF13">
    <property type="entry name" value="C2H2-TYPE DOMAIN-CONTAINING PROTEIN"/>
    <property type="match status" value="1"/>
</dbReference>
<gene>
    <name evidence="9" type="ORF">IFR04_007942</name>
</gene>
<comment type="subcellular location">
    <subcellularLocation>
        <location evidence="1">Nucleus</location>
    </subcellularLocation>
</comment>
<dbReference type="AlphaFoldDB" id="A0A8H7TG95"/>
<dbReference type="Gene3D" id="3.30.160.60">
    <property type="entry name" value="Classic Zinc Finger"/>
    <property type="match status" value="2"/>
</dbReference>
<dbReference type="EMBL" id="JAFJYH010000117">
    <property type="protein sequence ID" value="KAG4418906.1"/>
    <property type="molecule type" value="Genomic_DNA"/>
</dbReference>
<evidence type="ECO:0000256" key="3">
    <source>
        <dbReference type="ARBA" id="ARBA00022771"/>
    </source>
</evidence>